<dbReference type="EMBL" id="LAZR01017245">
    <property type="protein sequence ID" value="KKM01230.1"/>
    <property type="molecule type" value="Genomic_DNA"/>
</dbReference>
<gene>
    <name evidence="1" type="ORF">LCGC14_1796510</name>
</gene>
<evidence type="ECO:0000313" key="1">
    <source>
        <dbReference type="EMBL" id="KKM01230.1"/>
    </source>
</evidence>
<protein>
    <submittedName>
        <fullName evidence="1">Uncharacterized protein</fullName>
    </submittedName>
</protein>
<reference evidence="1" key="1">
    <citation type="journal article" date="2015" name="Nature">
        <title>Complex archaea that bridge the gap between prokaryotes and eukaryotes.</title>
        <authorList>
            <person name="Spang A."/>
            <person name="Saw J.H."/>
            <person name="Jorgensen S.L."/>
            <person name="Zaremba-Niedzwiedzka K."/>
            <person name="Martijn J."/>
            <person name="Lind A.E."/>
            <person name="van Eijk R."/>
            <person name="Schleper C."/>
            <person name="Guy L."/>
            <person name="Ettema T.J."/>
        </authorList>
    </citation>
    <scope>NUCLEOTIDE SEQUENCE</scope>
</reference>
<organism evidence="1">
    <name type="scientific">marine sediment metagenome</name>
    <dbReference type="NCBI Taxonomy" id="412755"/>
    <lineage>
        <taxon>unclassified sequences</taxon>
        <taxon>metagenomes</taxon>
        <taxon>ecological metagenomes</taxon>
    </lineage>
</organism>
<sequence>MDAVIAALEGVATLKLVSETLEDHEQIPKANLPAAFPIDGDEKREYAQIIGSSSIDVEAEMELIVSCVVYDRGNVTRQQRTDLMRLVEKALLNDSALLALILFIEPTGVVTDKGTIPNFSIWDQSYKVTYRYNSVDGG</sequence>
<dbReference type="AlphaFoldDB" id="A0A0F9GQY8"/>
<comment type="caution">
    <text evidence="1">The sequence shown here is derived from an EMBL/GenBank/DDBJ whole genome shotgun (WGS) entry which is preliminary data.</text>
</comment>
<proteinExistence type="predicted"/>
<name>A0A0F9GQY8_9ZZZZ</name>
<accession>A0A0F9GQY8</accession>